<evidence type="ECO:0000256" key="7">
    <source>
        <dbReference type="SAM" id="Phobius"/>
    </source>
</evidence>
<name>A0A7Y9US75_9ACTN</name>
<dbReference type="EMBL" id="JACCAC010000001">
    <property type="protein sequence ID" value="NYG55334.1"/>
    <property type="molecule type" value="Genomic_DNA"/>
</dbReference>
<dbReference type="InterPro" id="IPR052173">
    <property type="entry name" value="Beta-lactam_resp_regulator"/>
</dbReference>
<dbReference type="GO" id="GO:0046872">
    <property type="term" value="F:metal ion binding"/>
    <property type="evidence" value="ECO:0007669"/>
    <property type="project" value="UniProtKB-KW"/>
</dbReference>
<dbReference type="GO" id="GO:0006508">
    <property type="term" value="P:proteolysis"/>
    <property type="evidence" value="ECO:0007669"/>
    <property type="project" value="UniProtKB-KW"/>
</dbReference>
<evidence type="ECO:0000256" key="5">
    <source>
        <dbReference type="ARBA" id="ARBA00023049"/>
    </source>
</evidence>
<keyword evidence="7" id="KW-0472">Membrane</keyword>
<comment type="cofactor">
    <cofactor evidence="6">
        <name>Zn(2+)</name>
        <dbReference type="ChEBI" id="CHEBI:29105"/>
    </cofactor>
    <text evidence="6">Binds 1 zinc ion per subunit.</text>
</comment>
<accession>A0A7Y9US75</accession>
<comment type="caution">
    <text evidence="9">The sequence shown here is derived from an EMBL/GenBank/DDBJ whole genome shotgun (WGS) entry which is preliminary data.</text>
</comment>
<dbReference type="Pfam" id="PF01435">
    <property type="entry name" value="Peptidase_M48"/>
    <property type="match status" value="1"/>
</dbReference>
<feature type="domain" description="Peptidase M48" evidence="8">
    <location>
        <begin position="139"/>
        <end position="257"/>
    </location>
</feature>
<evidence type="ECO:0000313" key="9">
    <source>
        <dbReference type="EMBL" id="NYG55334.1"/>
    </source>
</evidence>
<keyword evidence="4 6" id="KW-0862">Zinc</keyword>
<keyword evidence="3 6" id="KW-0378">Hydrolase</keyword>
<dbReference type="Proteomes" id="UP000544110">
    <property type="component" value="Unassembled WGS sequence"/>
</dbReference>
<dbReference type="CDD" id="cd07326">
    <property type="entry name" value="M56_BlaR1_MecR1_like"/>
    <property type="match status" value="1"/>
</dbReference>
<dbReference type="Gene3D" id="3.30.2010.10">
    <property type="entry name" value="Metalloproteases ('zincins'), catalytic domain"/>
    <property type="match status" value="1"/>
</dbReference>
<protein>
    <submittedName>
        <fullName evidence="9">Zn-dependent protease with chaperone function</fullName>
    </submittedName>
</protein>
<gene>
    <name evidence="9" type="ORF">BJ989_001638</name>
</gene>
<evidence type="ECO:0000256" key="4">
    <source>
        <dbReference type="ARBA" id="ARBA00022833"/>
    </source>
</evidence>
<proteinExistence type="inferred from homology"/>
<evidence type="ECO:0000256" key="6">
    <source>
        <dbReference type="RuleBase" id="RU003983"/>
    </source>
</evidence>
<keyword evidence="1 6" id="KW-0645">Protease</keyword>
<keyword evidence="7" id="KW-0812">Transmembrane</keyword>
<keyword evidence="7" id="KW-1133">Transmembrane helix</keyword>
<evidence type="ECO:0000259" key="8">
    <source>
        <dbReference type="Pfam" id="PF01435"/>
    </source>
</evidence>
<keyword evidence="10" id="KW-1185">Reference proteome</keyword>
<organism evidence="9 10">
    <name type="scientific">Nocardioides perillae</name>
    <dbReference type="NCBI Taxonomy" id="1119534"/>
    <lineage>
        <taxon>Bacteria</taxon>
        <taxon>Bacillati</taxon>
        <taxon>Actinomycetota</taxon>
        <taxon>Actinomycetes</taxon>
        <taxon>Propionibacteriales</taxon>
        <taxon>Nocardioidaceae</taxon>
        <taxon>Nocardioides</taxon>
    </lineage>
</organism>
<feature type="transmembrane region" description="Helical" evidence="7">
    <location>
        <begin position="278"/>
        <end position="301"/>
    </location>
</feature>
<dbReference type="PANTHER" id="PTHR34978:SF3">
    <property type="entry name" value="SLR0241 PROTEIN"/>
    <property type="match status" value="1"/>
</dbReference>
<sequence>MIAEIALLLVAALAATSGPRLLRGSTWIERSPWVGIVLWQSLSVSAIAAAVLAGAALALPAVPLSDDLAALLSACGAALRAQYETPGGTAASATGTVLTSGVLGRVFYCLAAEVTLARNQRARHLRSLAVLAQPDVRTGALVLDHGVPVAYCLPGRGGRVVVTSAALETLGDEEFAAVLAHERAHLDARHHLVLAVSSALARAFPRVPVFRDAHEALMRLVEMHADDVAASCNERLNIATALVRLAESKAPAAALGAGGPTSVARVRRMLAPADPLRVGGVAAALATAAMLVLAPVGILVAPAVVAATADLCPIEFPVDIV</sequence>
<comment type="similarity">
    <text evidence="6">Belongs to the peptidase M48 family.</text>
</comment>
<evidence type="ECO:0000256" key="2">
    <source>
        <dbReference type="ARBA" id="ARBA00022723"/>
    </source>
</evidence>
<dbReference type="PANTHER" id="PTHR34978">
    <property type="entry name" value="POSSIBLE SENSOR-TRANSDUCER PROTEIN BLAR"/>
    <property type="match status" value="1"/>
</dbReference>
<reference evidence="9 10" key="1">
    <citation type="submission" date="2020-07" db="EMBL/GenBank/DDBJ databases">
        <title>Sequencing the genomes of 1000 actinobacteria strains.</title>
        <authorList>
            <person name="Klenk H.-P."/>
        </authorList>
    </citation>
    <scope>NUCLEOTIDE SEQUENCE [LARGE SCALE GENOMIC DNA]</scope>
    <source>
        <strain evidence="9 10">DSM 24552</strain>
    </source>
</reference>
<evidence type="ECO:0000256" key="1">
    <source>
        <dbReference type="ARBA" id="ARBA00022670"/>
    </source>
</evidence>
<dbReference type="RefSeq" id="WP_179517796.1">
    <property type="nucleotide sequence ID" value="NZ_JACCAC010000001.1"/>
</dbReference>
<keyword evidence="5 6" id="KW-0482">Metalloprotease</keyword>
<keyword evidence="2" id="KW-0479">Metal-binding</keyword>
<dbReference type="InterPro" id="IPR001915">
    <property type="entry name" value="Peptidase_M48"/>
</dbReference>
<evidence type="ECO:0000256" key="3">
    <source>
        <dbReference type="ARBA" id="ARBA00022801"/>
    </source>
</evidence>
<dbReference type="GO" id="GO:0004222">
    <property type="term" value="F:metalloendopeptidase activity"/>
    <property type="evidence" value="ECO:0007669"/>
    <property type="project" value="InterPro"/>
</dbReference>
<dbReference type="AlphaFoldDB" id="A0A7Y9US75"/>
<evidence type="ECO:0000313" key="10">
    <source>
        <dbReference type="Proteomes" id="UP000544110"/>
    </source>
</evidence>